<evidence type="ECO:0000313" key="2">
    <source>
        <dbReference type="Proteomes" id="UP000000253"/>
    </source>
</evidence>
<proteinExistence type="predicted"/>
<sequence>MPELEIRKNILKYLHEKGNYVTGGELADKINLQKDELKVHLDFLETGGYLKLNGAVGGISHISAITEKGKKMVENNEFKFQKPFLS</sequence>
<dbReference type="InterPro" id="IPR036388">
    <property type="entry name" value="WH-like_DNA-bd_sf"/>
</dbReference>
<dbReference type="EMBL" id="CP000609">
    <property type="protein sequence ID" value="ABO34839.1"/>
    <property type="molecule type" value="Genomic_DNA"/>
</dbReference>
<organism evidence="1 2">
    <name type="scientific">Methanococcus maripaludis (strain C5 / ATCC BAA-1333)</name>
    <dbReference type="NCBI Taxonomy" id="402880"/>
    <lineage>
        <taxon>Archaea</taxon>
        <taxon>Methanobacteriati</taxon>
        <taxon>Methanobacteriota</taxon>
        <taxon>Methanomada group</taxon>
        <taxon>Methanococci</taxon>
        <taxon>Methanococcales</taxon>
        <taxon>Methanococcaceae</taxon>
        <taxon>Methanococcus</taxon>
    </lineage>
</organism>
<dbReference type="Gene3D" id="1.10.10.10">
    <property type="entry name" value="Winged helix-like DNA-binding domain superfamily/Winged helix DNA-binding domain"/>
    <property type="match status" value="1"/>
</dbReference>
<dbReference type="InterPro" id="IPR036390">
    <property type="entry name" value="WH_DNA-bd_sf"/>
</dbReference>
<reference evidence="1 2" key="1">
    <citation type="submission" date="2007-03" db="EMBL/GenBank/DDBJ databases">
        <title>Complete sequence of chromosome of Methanococcus maripaludis C5.</title>
        <authorList>
            <consortium name="US DOE Joint Genome Institute"/>
            <person name="Copeland A."/>
            <person name="Lucas S."/>
            <person name="Lapidus A."/>
            <person name="Barry K."/>
            <person name="Glavina del Rio T."/>
            <person name="Dalin E."/>
            <person name="Tice H."/>
            <person name="Pitluck S."/>
            <person name="Chertkov O."/>
            <person name="Brettin T."/>
            <person name="Bruce D."/>
            <person name="Han C."/>
            <person name="Detter J.C."/>
            <person name="Schmutz J."/>
            <person name="Larimer F."/>
            <person name="Land M."/>
            <person name="Hauser L."/>
            <person name="Kyrpides N."/>
            <person name="Mikhailova N."/>
            <person name="Sieprawska-Lupa M."/>
            <person name="Whitman W.B."/>
            <person name="Richardson P."/>
        </authorList>
    </citation>
    <scope>NUCLEOTIDE SEQUENCE [LARGE SCALE GENOMIC DNA]</scope>
    <source>
        <strain evidence="2">C5 / ATCC BAA-1333</strain>
    </source>
</reference>
<dbReference type="KEGG" id="mmq:MmarC5_0525"/>
<dbReference type="Proteomes" id="UP000000253">
    <property type="component" value="Chromosome"/>
</dbReference>
<dbReference type="RefSeq" id="WP_011868294.1">
    <property type="nucleotide sequence ID" value="NC_009135.1"/>
</dbReference>
<dbReference type="GeneID" id="4928888"/>
<dbReference type="eggNOG" id="arCOG06641">
    <property type="taxonomic scope" value="Archaea"/>
</dbReference>
<dbReference type="AlphaFoldDB" id="A4FXB0"/>
<evidence type="ECO:0000313" key="1">
    <source>
        <dbReference type="EMBL" id="ABO34839.1"/>
    </source>
</evidence>
<gene>
    <name evidence="1" type="ordered locus">MmarC5_0525</name>
</gene>
<dbReference type="HOGENOM" id="CLU_175259_0_0_2"/>
<dbReference type="SUPFAM" id="SSF46785">
    <property type="entry name" value="Winged helix' DNA-binding domain"/>
    <property type="match status" value="1"/>
</dbReference>
<name>A4FXB0_METM5</name>
<protein>
    <submittedName>
        <fullName evidence="1">Uncharacterized protein</fullName>
    </submittedName>
</protein>
<accession>A4FXB0</accession>
<dbReference type="STRING" id="402880.MmarC5_0525"/>